<keyword evidence="6" id="KW-0235">DNA replication</keyword>
<comment type="subcellular location">
    <subcellularLocation>
        <location evidence="2">Host nucleus</location>
    </subcellularLocation>
</comment>
<dbReference type="Gene3D" id="3.40.1310.20">
    <property type="match status" value="1"/>
</dbReference>
<evidence type="ECO:0000256" key="13">
    <source>
        <dbReference type="ARBA" id="ARBA00023125"/>
    </source>
</evidence>
<evidence type="ECO:0000256" key="14">
    <source>
        <dbReference type="ARBA" id="ARBA00023268"/>
    </source>
</evidence>
<dbReference type="InterPro" id="IPR000605">
    <property type="entry name" value="Helicase_SF3_ssDNA/RNA_vir"/>
</dbReference>
<evidence type="ECO:0000256" key="16">
    <source>
        <dbReference type="ARBA" id="ARBA00032243"/>
    </source>
</evidence>
<evidence type="ECO:0000256" key="9">
    <source>
        <dbReference type="ARBA" id="ARBA00022741"/>
    </source>
</evidence>
<dbReference type="GO" id="GO:0016779">
    <property type="term" value="F:nucleotidyltransferase activity"/>
    <property type="evidence" value="ECO:0007669"/>
    <property type="project" value="UniProtKB-KW"/>
</dbReference>
<keyword evidence="11" id="KW-0378">Hydrolase</keyword>
<comment type="similarity">
    <text evidence="3">Belongs to the nanoviruses/circoviruses replication-associated protein family.</text>
</comment>
<dbReference type="InterPro" id="IPR049912">
    <property type="entry name" value="CRESS_DNA_REP"/>
</dbReference>
<dbReference type="GO" id="GO:0003723">
    <property type="term" value="F:RNA binding"/>
    <property type="evidence" value="ECO:0007669"/>
    <property type="project" value="InterPro"/>
</dbReference>
<dbReference type="GO" id="GO:0000166">
    <property type="term" value="F:nucleotide binding"/>
    <property type="evidence" value="ECO:0007669"/>
    <property type="project" value="UniProtKB-KW"/>
</dbReference>
<dbReference type="PROSITE" id="PS52020">
    <property type="entry name" value="CRESS_DNA_REP"/>
    <property type="match status" value="1"/>
</dbReference>
<dbReference type="InterPro" id="IPR027417">
    <property type="entry name" value="P-loop_NTPase"/>
</dbReference>
<evidence type="ECO:0000256" key="8">
    <source>
        <dbReference type="ARBA" id="ARBA00022723"/>
    </source>
</evidence>
<evidence type="ECO:0000259" key="18">
    <source>
        <dbReference type="PROSITE" id="PS52020"/>
    </source>
</evidence>
<evidence type="ECO:0000256" key="5">
    <source>
        <dbReference type="ARBA" id="ARBA00022695"/>
    </source>
</evidence>
<keyword evidence="8" id="KW-0479">Metal-binding</keyword>
<evidence type="ECO:0000313" key="19">
    <source>
        <dbReference type="EMBL" id="AGA18431.1"/>
    </source>
</evidence>
<evidence type="ECO:0000256" key="15">
    <source>
        <dbReference type="ARBA" id="ARBA00030754"/>
    </source>
</evidence>
<feature type="domain" description="CRESS-DNA virus Rep endonuclease" evidence="18">
    <location>
        <begin position="4"/>
        <end position="111"/>
    </location>
</feature>
<dbReference type="Gene3D" id="3.40.50.300">
    <property type="entry name" value="P-loop containing nucleotide triphosphate hydrolases"/>
    <property type="match status" value="1"/>
</dbReference>
<keyword evidence="4" id="KW-0808">Transferase</keyword>
<organism evidence="19">
    <name type="scientific">uncultured marine virus</name>
    <dbReference type="NCBI Taxonomy" id="186617"/>
    <lineage>
        <taxon>Viruses</taxon>
        <taxon>environmental samples</taxon>
    </lineage>
</organism>
<evidence type="ECO:0000256" key="12">
    <source>
        <dbReference type="ARBA" id="ARBA00023124"/>
    </source>
</evidence>
<reference evidence="19" key="1">
    <citation type="journal article" date="2013" name="ISME J.">
        <title>Previously unknown and highly divergent ssDNA viruses populate the oceans.</title>
        <authorList>
            <person name="Labonte J.M."/>
            <person name="Suttle C.A."/>
        </authorList>
    </citation>
    <scope>NUCLEOTIDE SEQUENCE</scope>
</reference>
<sequence>MPSSRRGRLWCFTLNNYSDDERGLLGLSFGGADILYACYQPERGENGTPHLQGFLFTADRLTVAGLKRILHVNRVHLEIMRGTSAEAIAYCQKDESRDRDAGFAFCEFGDRATVPGRSGQGTRSDLDEFSQRVLAGEPLAEVAEAMPSTYVQNYRGFESLRRLVVHKPRVVDPDGVLVPPRVLWFWGPTGGGKTRSACREAAGKSIFWKMADNHWFDTYDQQDVMIMDDFRTSWFKFGFLLRLLDAYPLVLEIKGTSVQFNTNTIIITAPKAPEEMYSNLAENEEGQYNQLLRRITEVRYIGPPLEAPPAIAEIFNPPN</sequence>
<evidence type="ECO:0000256" key="1">
    <source>
        <dbReference type="ARBA" id="ARBA00001936"/>
    </source>
</evidence>
<dbReference type="Pfam" id="PF00910">
    <property type="entry name" value="RNA_helicase"/>
    <property type="match status" value="1"/>
</dbReference>
<keyword evidence="13" id="KW-0238">DNA-binding</keyword>
<name>S4TE61_9VIRU</name>
<dbReference type="GO" id="GO:0016787">
    <property type="term" value="F:hydrolase activity"/>
    <property type="evidence" value="ECO:0007669"/>
    <property type="project" value="UniProtKB-KW"/>
</dbReference>
<dbReference type="Pfam" id="PF02407">
    <property type="entry name" value="Viral_Rep"/>
    <property type="match status" value="1"/>
</dbReference>
<dbReference type="GO" id="GO:0003677">
    <property type="term" value="F:DNA binding"/>
    <property type="evidence" value="ECO:0007669"/>
    <property type="project" value="UniProtKB-KW"/>
</dbReference>
<accession>S4TE61</accession>
<comment type="catalytic activity">
    <reaction evidence="17">
        <text>ATP + H2O = ADP + phosphate + H(+)</text>
        <dbReference type="Rhea" id="RHEA:13065"/>
        <dbReference type="ChEBI" id="CHEBI:15377"/>
        <dbReference type="ChEBI" id="CHEBI:15378"/>
        <dbReference type="ChEBI" id="CHEBI:30616"/>
        <dbReference type="ChEBI" id="CHEBI:43474"/>
        <dbReference type="ChEBI" id="CHEBI:456216"/>
    </reaction>
</comment>
<dbReference type="GO" id="GO:0004519">
    <property type="term" value="F:endonuclease activity"/>
    <property type="evidence" value="ECO:0007669"/>
    <property type="project" value="UniProtKB-KW"/>
</dbReference>
<evidence type="ECO:0000256" key="3">
    <source>
        <dbReference type="ARBA" id="ARBA00008545"/>
    </source>
</evidence>
<dbReference type="GO" id="GO:0003724">
    <property type="term" value="F:RNA helicase activity"/>
    <property type="evidence" value="ECO:0007669"/>
    <property type="project" value="InterPro"/>
</dbReference>
<evidence type="ECO:0000256" key="2">
    <source>
        <dbReference type="ARBA" id="ARBA00004147"/>
    </source>
</evidence>
<keyword evidence="12" id="KW-0190">Covalent protein-DNA linkage</keyword>
<keyword evidence="14" id="KW-0511">Multifunctional enzyme</keyword>
<dbReference type="GO" id="GO:0042025">
    <property type="term" value="C:host cell nucleus"/>
    <property type="evidence" value="ECO:0007669"/>
    <property type="project" value="UniProtKB-SubCell"/>
</dbReference>
<dbReference type="EMBL" id="JX904541">
    <property type="protein sequence ID" value="AGA18431.1"/>
    <property type="molecule type" value="Genomic_DNA"/>
</dbReference>
<evidence type="ECO:0000256" key="10">
    <source>
        <dbReference type="ARBA" id="ARBA00022759"/>
    </source>
</evidence>
<keyword evidence="7" id="KW-0540">Nuclease</keyword>
<dbReference type="SUPFAM" id="SSF52540">
    <property type="entry name" value="P-loop containing nucleoside triphosphate hydrolases"/>
    <property type="match status" value="1"/>
</dbReference>
<keyword evidence="10" id="KW-0255">Endonuclease</keyword>
<evidence type="ECO:0000256" key="17">
    <source>
        <dbReference type="ARBA" id="ARBA00049360"/>
    </source>
</evidence>
<protein>
    <recommendedName>
        <fullName evidence="15">ATP-dependent helicase Rep</fullName>
    </recommendedName>
    <alternativeName>
        <fullName evidence="16">RepP</fullName>
    </alternativeName>
</protein>
<evidence type="ECO:0000256" key="4">
    <source>
        <dbReference type="ARBA" id="ARBA00022679"/>
    </source>
</evidence>
<evidence type="ECO:0000256" key="6">
    <source>
        <dbReference type="ARBA" id="ARBA00022705"/>
    </source>
</evidence>
<dbReference type="GO" id="GO:0046872">
    <property type="term" value="F:metal ion binding"/>
    <property type="evidence" value="ECO:0007669"/>
    <property type="project" value="UniProtKB-KW"/>
</dbReference>
<evidence type="ECO:0000256" key="7">
    <source>
        <dbReference type="ARBA" id="ARBA00022722"/>
    </source>
</evidence>
<comment type="cofactor">
    <cofactor evidence="1">
        <name>Mn(2+)</name>
        <dbReference type="ChEBI" id="CHEBI:29035"/>
    </cofactor>
</comment>
<keyword evidence="5" id="KW-0548">Nucleotidyltransferase</keyword>
<keyword evidence="9" id="KW-0547">Nucleotide-binding</keyword>
<dbReference type="GO" id="GO:0006260">
    <property type="term" value="P:DNA replication"/>
    <property type="evidence" value="ECO:0007669"/>
    <property type="project" value="UniProtKB-KW"/>
</dbReference>
<evidence type="ECO:0000256" key="11">
    <source>
        <dbReference type="ARBA" id="ARBA00022801"/>
    </source>
</evidence>
<proteinExistence type="inferred from homology"/>